<gene>
    <name evidence="4" type="ORF">FAZ97_22535</name>
</gene>
<dbReference type="InterPro" id="IPR051122">
    <property type="entry name" value="SDR_DHRS6-like"/>
</dbReference>
<dbReference type="GO" id="GO:0016491">
    <property type="term" value="F:oxidoreductase activity"/>
    <property type="evidence" value="ECO:0007669"/>
    <property type="project" value="UniProtKB-KW"/>
</dbReference>
<evidence type="ECO:0000256" key="1">
    <source>
        <dbReference type="ARBA" id="ARBA00006484"/>
    </source>
</evidence>
<name>A0A7Z2G9V8_9BURK</name>
<dbReference type="InterPro" id="IPR020904">
    <property type="entry name" value="Sc_DH/Rdtase_CS"/>
</dbReference>
<reference evidence="4 5" key="1">
    <citation type="submission" date="2019-12" db="EMBL/GenBank/DDBJ databases">
        <title>Paraburkholderia acidiphila 7Q-K02 sp. nov and Paraburkholderia acidisoli DHF22 sp. nov., two strains isolated from forest soil.</title>
        <authorList>
            <person name="Gao Z."/>
            <person name="Qiu L."/>
        </authorList>
    </citation>
    <scope>NUCLEOTIDE SEQUENCE [LARGE SCALE GENOMIC DNA]</scope>
    <source>
        <strain evidence="4 5">7Q-K02</strain>
    </source>
</reference>
<dbReference type="InterPro" id="IPR002347">
    <property type="entry name" value="SDR_fam"/>
</dbReference>
<evidence type="ECO:0000256" key="2">
    <source>
        <dbReference type="ARBA" id="ARBA00023002"/>
    </source>
</evidence>
<dbReference type="FunFam" id="3.40.50.720:FF:000084">
    <property type="entry name" value="Short-chain dehydrogenase reductase"/>
    <property type="match status" value="1"/>
</dbReference>
<dbReference type="CDD" id="cd05368">
    <property type="entry name" value="DHRS6_like_SDR_c"/>
    <property type="match status" value="1"/>
</dbReference>
<accession>A0A7Z2G9V8</accession>
<dbReference type="Pfam" id="PF13561">
    <property type="entry name" value="adh_short_C2"/>
    <property type="match status" value="1"/>
</dbReference>
<evidence type="ECO:0000256" key="3">
    <source>
        <dbReference type="ARBA" id="ARBA00023027"/>
    </source>
</evidence>
<dbReference type="AlphaFoldDB" id="A0A7Z2G9V8"/>
<dbReference type="Proteomes" id="UP000434209">
    <property type="component" value="Chromosome 2"/>
</dbReference>
<dbReference type="InterPro" id="IPR036291">
    <property type="entry name" value="NAD(P)-bd_dom_sf"/>
</dbReference>
<organism evidence="4 5">
    <name type="scientific">Paraburkholderia acidiphila</name>
    <dbReference type="NCBI Taxonomy" id="2571747"/>
    <lineage>
        <taxon>Bacteria</taxon>
        <taxon>Pseudomonadati</taxon>
        <taxon>Pseudomonadota</taxon>
        <taxon>Betaproteobacteria</taxon>
        <taxon>Burkholderiales</taxon>
        <taxon>Burkholderiaceae</taxon>
        <taxon>Paraburkholderia</taxon>
    </lineage>
</organism>
<dbReference type="SUPFAM" id="SSF51735">
    <property type="entry name" value="NAD(P)-binding Rossmann-fold domains"/>
    <property type="match status" value="1"/>
</dbReference>
<dbReference type="OrthoDB" id="9806974at2"/>
<dbReference type="PRINTS" id="PR00081">
    <property type="entry name" value="GDHRDH"/>
</dbReference>
<dbReference type="PANTHER" id="PTHR43477:SF4">
    <property type="entry name" value="DEHYDROGENASE_REDUCTASE SDR FAMILY MEMBER 6"/>
    <property type="match status" value="1"/>
</dbReference>
<dbReference type="Gene3D" id="3.40.50.720">
    <property type="entry name" value="NAD(P)-binding Rossmann-like Domain"/>
    <property type="match status" value="1"/>
</dbReference>
<dbReference type="PANTHER" id="PTHR43477">
    <property type="entry name" value="DIHYDROANTICAPSIN 7-DEHYDROGENASE"/>
    <property type="match status" value="1"/>
</dbReference>
<dbReference type="RefSeq" id="WP_158760612.1">
    <property type="nucleotide sequence ID" value="NZ_CP046910.1"/>
</dbReference>
<dbReference type="EMBL" id="CP046910">
    <property type="protein sequence ID" value="QGZ57674.1"/>
    <property type="molecule type" value="Genomic_DNA"/>
</dbReference>
<sequence>MVQRLAGKTALITAAGQGIGYAAAELFAREGARVIATDLRIDALSALPVEARKLDVLDGAAITALAQELGTVDVLFNCAGFVHAGSILEASEEDWDFAFDLNAKAMYRTIRAFLPGMLAKGAGSIINMSSAASSVKGVPNRFVYGASKAAVIGLTKAVAADFVTRGIRCNAICPGTVSSPSLEERIAAQAAAQGTSVEAARAAFVARQPMGRVGKPEEIAALALYLASDESGFTTGQAHVIDGGWSN</sequence>
<keyword evidence="3" id="KW-0520">NAD</keyword>
<evidence type="ECO:0000313" key="5">
    <source>
        <dbReference type="Proteomes" id="UP000434209"/>
    </source>
</evidence>
<keyword evidence="2" id="KW-0560">Oxidoreductase</keyword>
<keyword evidence="5" id="KW-1185">Reference proteome</keyword>
<dbReference type="KEGG" id="pacp:FAZ97_22535"/>
<dbReference type="PRINTS" id="PR00080">
    <property type="entry name" value="SDRFAMILY"/>
</dbReference>
<proteinExistence type="inferred from homology"/>
<comment type="similarity">
    <text evidence="1">Belongs to the short-chain dehydrogenases/reductases (SDR) family.</text>
</comment>
<protein>
    <submittedName>
        <fullName evidence="4">SDR family oxidoreductase</fullName>
    </submittedName>
</protein>
<dbReference type="PROSITE" id="PS00061">
    <property type="entry name" value="ADH_SHORT"/>
    <property type="match status" value="1"/>
</dbReference>
<evidence type="ECO:0000313" key="4">
    <source>
        <dbReference type="EMBL" id="QGZ57674.1"/>
    </source>
</evidence>